<protein>
    <recommendedName>
        <fullName evidence="4">Queuine tRNA-ribosyltransferase</fullName>
        <ecNumber evidence="4">2.4.2.29</ecNumber>
    </recommendedName>
    <alternativeName>
        <fullName evidence="4">Guanine insertion enzyme</fullName>
    </alternativeName>
    <alternativeName>
        <fullName evidence="4">tRNA-guanine transglycosylase</fullName>
    </alternativeName>
</protein>
<keyword evidence="4" id="KW-0862">Zinc</keyword>
<feature type="binding site" evidence="4">
    <location>
        <position position="239"/>
    </location>
    <ligand>
        <name>substrate</name>
    </ligand>
</feature>
<keyword evidence="7" id="KW-1185">Reference proteome</keyword>
<feature type="region of interest" description="RNA binding; important for wobble base 34 recognition" evidence="4">
    <location>
        <begin position="294"/>
        <end position="298"/>
    </location>
</feature>
<comment type="function">
    <text evidence="4">Catalyzes the base-exchange of a guanine (G) residue with the queuine precursor 7-aminomethyl-7-deazaguanine (PreQ1) at position 34 (anticodon wobble position) in tRNAs with GU(N) anticodons (tRNA-Asp, -Asn, -His and -Tyr). Catalysis occurs through a double-displacement mechanism. The nucleophile active site attacks the C1' of nucleotide 34 to detach the guanine base from the RNA, forming a covalent enzyme-RNA intermediate. The proton acceptor active site deprotonates the incoming PreQ1, allowing a nucleophilic attack on the C1' of the ribose to form the product. After dissociation, two additional enzymatic reactions on the tRNA convert PreQ1 to queuine (Q), resulting in the hypermodified nucleoside queuosine (7-(((4,5-cis-dihydroxy-2-cyclopenten-1-yl)amino)methyl)-7-deazaguanosine).</text>
</comment>
<dbReference type="Gene3D" id="3.20.20.105">
    <property type="entry name" value="Queuine tRNA-ribosyltransferase-like"/>
    <property type="match status" value="1"/>
</dbReference>
<comment type="cofactor">
    <cofactor evidence="4">
        <name>Zn(2+)</name>
        <dbReference type="ChEBI" id="CHEBI:29105"/>
    </cofactor>
    <text evidence="4">Binds 1 zinc ion per subunit.</text>
</comment>
<gene>
    <name evidence="4 6" type="primary">tgt</name>
    <name evidence="6" type="ORF">HYD_2800</name>
</gene>
<comment type="subunit">
    <text evidence="4">Homodimer. Within each dimer, one monomer is responsible for RNA recognition and catalysis, while the other monomer binds to the replacement base PreQ1.</text>
</comment>
<comment type="similarity">
    <text evidence="4">Belongs to the queuine tRNA-ribosyltransferase family.</text>
</comment>
<dbReference type="NCBIfam" id="TIGR00430">
    <property type="entry name" value="Q_tRNA_tgt"/>
    <property type="match status" value="1"/>
</dbReference>
<feature type="binding site" evidence="4">
    <location>
        <position position="342"/>
    </location>
    <ligand>
        <name>Zn(2+)</name>
        <dbReference type="ChEBI" id="CHEBI:29105"/>
    </ligand>
</feature>
<keyword evidence="3 4" id="KW-0819">tRNA processing</keyword>
<proteinExistence type="inferred from homology"/>
<dbReference type="NCBIfam" id="TIGR00449">
    <property type="entry name" value="tgt_general"/>
    <property type="match status" value="1"/>
</dbReference>
<dbReference type="HAMAP" id="MF_00168">
    <property type="entry name" value="Q_tRNA_Tgt"/>
    <property type="match status" value="1"/>
</dbReference>
<dbReference type="SUPFAM" id="SSF51713">
    <property type="entry name" value="tRNA-guanine transglycosylase"/>
    <property type="match status" value="1"/>
</dbReference>
<feature type="region of interest" description="RNA binding" evidence="4">
    <location>
        <begin position="270"/>
        <end position="276"/>
    </location>
</feature>
<feature type="domain" description="tRNA-guanine(15) transglycosylase-like" evidence="5">
    <location>
        <begin position="14"/>
        <end position="400"/>
    </location>
</feature>
<dbReference type="Proteomes" id="UP001320209">
    <property type="component" value="Chromosome"/>
</dbReference>
<dbReference type="PANTHER" id="PTHR46499:SF1">
    <property type="entry name" value="QUEUINE TRNA-RIBOSYLTRANSFERASE"/>
    <property type="match status" value="1"/>
</dbReference>
<evidence type="ECO:0000256" key="2">
    <source>
        <dbReference type="ARBA" id="ARBA00022679"/>
    </source>
</evidence>
<feature type="active site" description="Nucleophile" evidence="4">
    <location>
        <position position="289"/>
    </location>
</feature>
<dbReference type="EMBL" id="AP025225">
    <property type="protein sequence ID" value="BDB96147.1"/>
    <property type="molecule type" value="Genomic_DNA"/>
</dbReference>
<dbReference type="Pfam" id="PF01702">
    <property type="entry name" value="TGT"/>
    <property type="match status" value="1"/>
</dbReference>
<dbReference type="RefSeq" id="WP_236865624.1">
    <property type="nucleotide sequence ID" value="NZ_AP025225.1"/>
</dbReference>
<comment type="catalytic activity">
    <reaction evidence="4">
        <text>7-aminomethyl-7-carbaguanine + guanosine(34) in tRNA = 7-aminomethyl-7-carbaguanosine(34) in tRNA + guanine</text>
        <dbReference type="Rhea" id="RHEA:24104"/>
        <dbReference type="Rhea" id="RHEA-COMP:10341"/>
        <dbReference type="Rhea" id="RHEA-COMP:10342"/>
        <dbReference type="ChEBI" id="CHEBI:16235"/>
        <dbReference type="ChEBI" id="CHEBI:58703"/>
        <dbReference type="ChEBI" id="CHEBI:74269"/>
        <dbReference type="ChEBI" id="CHEBI:82833"/>
        <dbReference type="EC" id="2.4.2.29"/>
    </reaction>
</comment>
<name>A0ABM7V9K9_9PROT</name>
<keyword evidence="4" id="KW-0671">Queuosine biosynthesis</keyword>
<dbReference type="InterPro" id="IPR050076">
    <property type="entry name" value="ArchSynthase1/Queuine_TRR"/>
</dbReference>
<dbReference type="PANTHER" id="PTHR46499">
    <property type="entry name" value="QUEUINE TRNA-RIBOSYLTRANSFERASE"/>
    <property type="match status" value="1"/>
</dbReference>
<dbReference type="InterPro" id="IPR036511">
    <property type="entry name" value="TGT-like_sf"/>
</dbReference>
<feature type="binding site" evidence="4">
    <location>
        <position position="371"/>
    </location>
    <ligand>
        <name>Zn(2+)</name>
        <dbReference type="ChEBI" id="CHEBI:29105"/>
    </ligand>
</feature>
<feature type="binding site" evidence="4">
    <location>
        <begin position="92"/>
        <end position="96"/>
    </location>
    <ligand>
        <name>substrate</name>
    </ligand>
</feature>
<evidence type="ECO:0000313" key="6">
    <source>
        <dbReference type="EMBL" id="BDB96147.1"/>
    </source>
</evidence>
<feature type="binding site" evidence="4">
    <location>
        <position position="345"/>
    </location>
    <ligand>
        <name>Zn(2+)</name>
        <dbReference type="ChEBI" id="CHEBI:29105"/>
    </ligand>
</feature>
<evidence type="ECO:0000256" key="1">
    <source>
        <dbReference type="ARBA" id="ARBA00022676"/>
    </source>
</evidence>
<feature type="binding site" evidence="4">
    <location>
        <position position="212"/>
    </location>
    <ligand>
        <name>substrate</name>
    </ligand>
</feature>
<reference evidence="6" key="1">
    <citation type="submission" date="2021-10" db="EMBL/GenBank/DDBJ databases">
        <title>Genome Sequence of The Candidatus Hydrogeosomobacter endosymbioticus, an Intracellular Bacterial Symbiont of the Anaerobic Ciliate GW7.</title>
        <authorList>
            <person name="Shiohama Y."/>
            <person name="Shinzato N."/>
        </authorList>
    </citation>
    <scope>NUCLEOTIDE SEQUENCE [LARGE SCALE GENOMIC DNA]</scope>
    <source>
        <strain evidence="6">200920</strain>
    </source>
</reference>
<accession>A0ABM7V9K9</accession>
<evidence type="ECO:0000256" key="4">
    <source>
        <dbReference type="HAMAP-Rule" id="MF_00168"/>
    </source>
</evidence>
<feature type="binding site" evidence="4">
    <location>
        <position position="166"/>
    </location>
    <ligand>
        <name>substrate</name>
    </ligand>
</feature>
<keyword evidence="1 4" id="KW-0328">Glycosyltransferase</keyword>
<evidence type="ECO:0000313" key="7">
    <source>
        <dbReference type="Proteomes" id="UP001320209"/>
    </source>
</evidence>
<dbReference type="EC" id="2.4.2.29" evidence="4"/>
<evidence type="ECO:0000259" key="5">
    <source>
        <dbReference type="Pfam" id="PF01702"/>
    </source>
</evidence>
<comment type="pathway">
    <text evidence="4">tRNA modification; tRNA-queuosine biosynthesis.</text>
</comment>
<feature type="active site" description="Proton acceptor" evidence="4">
    <location>
        <position position="92"/>
    </location>
</feature>
<organism evidence="6 7">
    <name type="scientific">Candidatus Hydrogenosomobacter endosymbioticus</name>
    <dbReference type="NCBI Taxonomy" id="2558174"/>
    <lineage>
        <taxon>Bacteria</taxon>
        <taxon>Pseudomonadati</taxon>
        <taxon>Pseudomonadota</taxon>
        <taxon>Alphaproteobacteria</taxon>
        <taxon>Holosporales</taxon>
        <taxon>Holosporaceae</taxon>
        <taxon>Candidatus Hydrogenosomobacter</taxon>
    </lineage>
</organism>
<dbReference type="InterPro" id="IPR004803">
    <property type="entry name" value="TGT"/>
</dbReference>
<dbReference type="InterPro" id="IPR002616">
    <property type="entry name" value="tRNA_ribo_trans-like"/>
</dbReference>
<keyword evidence="2 4" id="KW-0808">Transferase</keyword>
<feature type="binding site" evidence="4">
    <location>
        <position position="340"/>
    </location>
    <ligand>
        <name>Zn(2+)</name>
        <dbReference type="ChEBI" id="CHEBI:29105"/>
    </ligand>
</feature>
<keyword evidence="4" id="KW-0479">Metal-binding</keyword>
<sequence>MLKFGVLSTDKKSAARTGIISTAHGSFKTPAFLFCATKASVKGLSAQQMSEEKTQILLSNTYHLMLQPGEDLIAKAGGLHSFMGWDGPIFTDSGGYQIFCFGHGSVSCEVKGKRGLQFGVRKAGVSINETGASFISYIDGSRHTLTPERSISVQKKLGADLICVLDECTPFNVSKEYTKDSMEMSHRWAKRSMDEFFIDDSSSRQGLYGIVQGGVYPDLRKESACFVASMPFFGIAIGGSLGASKPQMYEVVNMAMSHLKQIDKPVHLLGIGAVRDIFNGVKEGIDTFDCVVPTRLGRHGCALIKSSYWKDAQEDVHDREYINLSKSCFKEDTRPIDCECECETCRRYSRAYLHHLMKAKEILGLSLIVRHNVRYMNDLMGCIRLAIELGNLEEERSKWMV</sequence>
<evidence type="ECO:0000256" key="3">
    <source>
        <dbReference type="ARBA" id="ARBA00022694"/>
    </source>
</evidence>